<comment type="subunit">
    <text evidence="4 8">Homotetramer.</text>
</comment>
<dbReference type="Proteomes" id="UP000622638">
    <property type="component" value="Unassembled WGS sequence"/>
</dbReference>
<evidence type="ECO:0000313" key="12">
    <source>
        <dbReference type="EMBL" id="MTV53165.1"/>
    </source>
</evidence>
<evidence type="ECO:0000256" key="5">
    <source>
        <dbReference type="ARBA" id="ARBA00022631"/>
    </source>
</evidence>
<reference evidence="11" key="1">
    <citation type="journal article" date="2014" name="Int. J. Syst. Evol. Microbiol.">
        <title>Complete genome of a new Firmicutes species belonging to the dominant human colonic microbiota ('Ruminococcus bicirculans') reveals two chromosomes and a selective capacity to utilize plant glucans.</title>
        <authorList>
            <consortium name="NISC Comparative Sequencing Program"/>
            <person name="Wegmann U."/>
            <person name="Louis P."/>
            <person name="Goesmann A."/>
            <person name="Henrissat B."/>
            <person name="Duncan S.H."/>
            <person name="Flint H.J."/>
        </authorList>
    </citation>
    <scope>NUCLEOTIDE SEQUENCE</scope>
    <source>
        <strain evidence="11">CGMCC 1.15931</strain>
    </source>
</reference>
<dbReference type="InterPro" id="IPR023418">
    <property type="entry name" value="Thyroxine_BS"/>
</dbReference>
<dbReference type="Pfam" id="PF00576">
    <property type="entry name" value="Transthyretin"/>
    <property type="match status" value="1"/>
</dbReference>
<evidence type="ECO:0000256" key="4">
    <source>
        <dbReference type="ARBA" id="ARBA00011881"/>
    </source>
</evidence>
<dbReference type="OrthoDB" id="9792386at2"/>
<comment type="function">
    <text evidence="2">Catalyzes the hydrolysis of 5-hydroxyisourate (HIU) to 2-oxo-4-hydroxy-4-carboxy-5-ureidoimidazoline (OHCU).</text>
</comment>
<dbReference type="CDD" id="cd05822">
    <property type="entry name" value="TLP_HIUase"/>
    <property type="match status" value="1"/>
</dbReference>
<dbReference type="AlphaFoldDB" id="A0A6I3SWT4"/>
<dbReference type="InterPro" id="IPR023416">
    <property type="entry name" value="Transthyretin/HIU_hydrolase_d"/>
</dbReference>
<dbReference type="Proteomes" id="UP000430634">
    <property type="component" value="Unassembled WGS sequence"/>
</dbReference>
<feature type="binding site" evidence="7">
    <location>
        <position position="32"/>
    </location>
    <ligand>
        <name>substrate</name>
    </ligand>
</feature>
<dbReference type="RefSeq" id="WP_155470483.1">
    <property type="nucleotide sequence ID" value="NZ_BMKG01000008.1"/>
</dbReference>
<dbReference type="SUPFAM" id="SSF49472">
    <property type="entry name" value="Transthyretin (synonym: prealbumin)"/>
    <property type="match status" value="1"/>
</dbReference>
<reference evidence="12 13" key="3">
    <citation type="submission" date="2019-11" db="EMBL/GenBank/DDBJ databases">
        <title>Type strains purchased from KCTC, JCM and DSMZ.</title>
        <authorList>
            <person name="Lu H."/>
        </authorList>
    </citation>
    <scope>NUCLEOTIDE SEQUENCE [LARGE SCALE GENOMIC DNA]</scope>
    <source>
        <strain evidence="12 13">KCTC 52429</strain>
    </source>
</reference>
<dbReference type="Gene3D" id="2.60.40.180">
    <property type="entry name" value="Transthyretin/hydroxyisourate hydrolase domain"/>
    <property type="match status" value="1"/>
</dbReference>
<dbReference type="GO" id="GO:0033971">
    <property type="term" value="F:hydroxyisourate hydrolase activity"/>
    <property type="evidence" value="ECO:0007669"/>
    <property type="project" value="UniProtKB-EC"/>
</dbReference>
<feature type="domain" description="Transthyretin/hydroxyisourate hydrolase" evidence="10">
    <location>
        <begin position="24"/>
        <end position="138"/>
    </location>
</feature>
<dbReference type="InterPro" id="IPR000895">
    <property type="entry name" value="Transthyretin/HIU_hydrolase"/>
</dbReference>
<keyword evidence="5 8" id="KW-0659">Purine metabolism</keyword>
<name>A0A6I3SWT4_9BURK</name>
<reference evidence="14" key="2">
    <citation type="journal article" date="2019" name="Int. J. Syst. Evol. Microbiol.">
        <title>The Global Catalogue of Microorganisms (GCM) 10K type strain sequencing project: providing services to taxonomists for standard genome sequencing and annotation.</title>
        <authorList>
            <consortium name="The Broad Institute Genomics Platform"/>
            <consortium name="The Broad Institute Genome Sequencing Center for Infectious Disease"/>
            <person name="Wu L."/>
            <person name="Ma J."/>
        </authorList>
    </citation>
    <scope>NUCLEOTIDE SEQUENCE [LARGE SCALE GENOMIC DNA]</scope>
    <source>
        <strain evidence="14">CGMCC 1.15931</strain>
    </source>
</reference>
<feature type="binding site" evidence="7">
    <location>
        <position position="135"/>
    </location>
    <ligand>
        <name>substrate</name>
    </ligand>
</feature>
<keyword evidence="9" id="KW-0732">Signal</keyword>
<feature type="signal peptide" evidence="9">
    <location>
        <begin position="1"/>
        <end position="20"/>
    </location>
</feature>
<dbReference type="NCBIfam" id="TIGR02962">
    <property type="entry name" value="hdxy_isourate"/>
    <property type="match status" value="1"/>
</dbReference>
<reference evidence="11" key="4">
    <citation type="submission" date="2024-05" db="EMBL/GenBank/DDBJ databases">
        <authorList>
            <person name="Sun Q."/>
            <person name="Zhou Y."/>
        </authorList>
    </citation>
    <scope>NUCLEOTIDE SEQUENCE</scope>
    <source>
        <strain evidence="11">CGMCC 1.15931</strain>
    </source>
</reference>
<dbReference type="InterPro" id="IPR036817">
    <property type="entry name" value="Transthyretin/HIU_hydrolase_sf"/>
</dbReference>
<evidence type="ECO:0000313" key="11">
    <source>
        <dbReference type="EMBL" id="GGC00179.1"/>
    </source>
</evidence>
<dbReference type="GO" id="GO:0006144">
    <property type="term" value="P:purine nucleobase metabolic process"/>
    <property type="evidence" value="ECO:0007669"/>
    <property type="project" value="UniProtKB-KW"/>
</dbReference>
<dbReference type="EMBL" id="BMKG01000008">
    <property type="protein sequence ID" value="GGC00179.1"/>
    <property type="molecule type" value="Genomic_DNA"/>
</dbReference>
<feature type="binding site" evidence="7">
    <location>
        <position position="70"/>
    </location>
    <ligand>
        <name>substrate</name>
    </ligand>
</feature>
<proteinExistence type="inferred from homology"/>
<dbReference type="EC" id="3.5.2.17" evidence="8"/>
<dbReference type="InterPro" id="IPR023419">
    <property type="entry name" value="Transthyretin_CS"/>
</dbReference>
<protein>
    <recommendedName>
        <fullName evidence="8">5-hydroxyisourate hydrolase</fullName>
        <shortName evidence="8">HIU hydrolase</shortName>
        <shortName evidence="8">HIUHase</shortName>
        <ecNumber evidence="8">3.5.2.17</ecNumber>
    </recommendedName>
</protein>
<comment type="catalytic activity">
    <reaction evidence="1 8">
        <text>5-hydroxyisourate + H2O = 5-hydroxy-2-oxo-4-ureido-2,5-dihydro-1H-imidazole-5-carboxylate + H(+)</text>
        <dbReference type="Rhea" id="RHEA:23736"/>
        <dbReference type="ChEBI" id="CHEBI:15377"/>
        <dbReference type="ChEBI" id="CHEBI:15378"/>
        <dbReference type="ChEBI" id="CHEBI:18072"/>
        <dbReference type="ChEBI" id="CHEBI:58639"/>
        <dbReference type="EC" id="3.5.2.17"/>
    </reaction>
</comment>
<feature type="chain" id="PRO_5026189491" description="5-hydroxyisourate hydrolase" evidence="9">
    <location>
        <begin position="21"/>
        <end position="138"/>
    </location>
</feature>
<gene>
    <name evidence="12" type="primary">uraH</name>
    <name evidence="11" type="ORF">GCM10011572_22700</name>
    <name evidence="12" type="ORF">GM672_10525</name>
</gene>
<dbReference type="PANTHER" id="PTHR10395:SF7">
    <property type="entry name" value="5-HYDROXYISOURATE HYDROLASE"/>
    <property type="match status" value="1"/>
</dbReference>
<accession>A0A6I3SWT4</accession>
<dbReference type="PANTHER" id="PTHR10395">
    <property type="entry name" value="URICASE AND TRANSTHYRETIN-RELATED"/>
    <property type="match status" value="1"/>
</dbReference>
<dbReference type="InterPro" id="IPR014306">
    <property type="entry name" value="Hydroxyisourate_hydrolase"/>
</dbReference>
<evidence type="ECO:0000313" key="14">
    <source>
        <dbReference type="Proteomes" id="UP000622638"/>
    </source>
</evidence>
<evidence type="ECO:0000256" key="9">
    <source>
        <dbReference type="SAM" id="SignalP"/>
    </source>
</evidence>
<sequence>MNLIKLTLPLLAAFALHAHAAPATTPNPLSVHVLDLQTGAPGTDIAVSLEQQDGDQWRQLATGRTNEAGRIPALYPADRKLSTGTYRIVFRTGEHYKRLGKPAFFPQIPVEFTVDETSRHYHIPLLLSQFGYSTYRGN</sequence>
<dbReference type="EMBL" id="WNKZ01000023">
    <property type="protein sequence ID" value="MTV53165.1"/>
    <property type="molecule type" value="Genomic_DNA"/>
</dbReference>
<dbReference type="PROSITE" id="PS00768">
    <property type="entry name" value="TRANSTHYRETIN_1"/>
    <property type="match status" value="1"/>
</dbReference>
<evidence type="ECO:0000256" key="3">
    <source>
        <dbReference type="ARBA" id="ARBA00009850"/>
    </source>
</evidence>
<comment type="caution">
    <text evidence="12">The sequence shown here is derived from an EMBL/GenBank/DDBJ whole genome shotgun (WGS) entry which is preliminary data.</text>
</comment>
<comment type="similarity">
    <text evidence="3 8">Belongs to the transthyretin family. 5-hydroxyisourate hydrolase subfamily.</text>
</comment>
<dbReference type="SMART" id="SM00095">
    <property type="entry name" value="TR_THY"/>
    <property type="match status" value="1"/>
</dbReference>
<keyword evidence="14" id="KW-1185">Reference proteome</keyword>
<dbReference type="PROSITE" id="PS00769">
    <property type="entry name" value="TRANSTHYRETIN_2"/>
    <property type="match status" value="1"/>
</dbReference>
<evidence type="ECO:0000256" key="1">
    <source>
        <dbReference type="ARBA" id="ARBA00001043"/>
    </source>
</evidence>
<evidence type="ECO:0000313" key="13">
    <source>
        <dbReference type="Proteomes" id="UP000430634"/>
    </source>
</evidence>
<dbReference type="PRINTS" id="PR00189">
    <property type="entry name" value="TRNSTHYRETIN"/>
</dbReference>
<evidence type="ECO:0000256" key="7">
    <source>
        <dbReference type="PIRSR" id="PIRSR600895-51"/>
    </source>
</evidence>
<evidence type="ECO:0000256" key="8">
    <source>
        <dbReference type="RuleBase" id="RU361270"/>
    </source>
</evidence>
<evidence type="ECO:0000259" key="10">
    <source>
        <dbReference type="SMART" id="SM00095"/>
    </source>
</evidence>
<keyword evidence="6 8" id="KW-0378">Hydrolase</keyword>
<organism evidence="12 13">
    <name type="scientific">Pseudoduganella buxea</name>
    <dbReference type="NCBI Taxonomy" id="1949069"/>
    <lineage>
        <taxon>Bacteria</taxon>
        <taxon>Pseudomonadati</taxon>
        <taxon>Pseudomonadota</taxon>
        <taxon>Betaproteobacteria</taxon>
        <taxon>Burkholderiales</taxon>
        <taxon>Oxalobacteraceae</taxon>
        <taxon>Telluria group</taxon>
        <taxon>Pseudoduganella</taxon>
    </lineage>
</organism>
<evidence type="ECO:0000256" key="6">
    <source>
        <dbReference type="ARBA" id="ARBA00022801"/>
    </source>
</evidence>
<evidence type="ECO:0000256" key="2">
    <source>
        <dbReference type="ARBA" id="ARBA00002704"/>
    </source>
</evidence>